<protein>
    <submittedName>
        <fullName evidence="1">Uncharacterized protein</fullName>
    </submittedName>
</protein>
<sequence length="403" mass="46215">MSQLIAEGNKFYREGSYQLALDCYVQFANKYPSLASTVDFNVNKTRMIIEKNNENLSGKCIKFEKKNKLNVLLVGRTETYTKGGIYKSCKLIKKHLEQIGHSVVEHDVHHPFNDRLEKFDLCWIYTGDPNRPDFESVDEKVEILKNNSIPTVINLSYNLVKDRSDYIVKKILEYNRGDQTPVLAAFFTESASLDETFSSIFDYTCVLPKTLVYENVIVNSPFKNRKGICIGDASKVSNPSIVGGDAQIWVDALKKKSPDIEIYVYKQYSGKNLIKGVTYAPYMPEKFGNWLSERKLFVCLNKFCTFEMVPCEAQHFGTPVIYRHMPQSLSEYLSITGFSVRTPNELAEIVSWLYNDEEAWNSLSMSSQYNAKSKHIDFLSYVIEGYIRLAKFRANSIMSSKII</sequence>
<reference evidence="2" key="1">
    <citation type="submission" date="2016-11" db="EMBL/GenBank/DDBJ databases">
        <authorList>
            <person name="Jaros S."/>
            <person name="Januszkiewicz K."/>
            <person name="Wedrychowicz H."/>
        </authorList>
    </citation>
    <scope>NUCLEOTIDE SEQUENCE [LARGE SCALE GENOMIC DNA]</scope>
    <source>
        <strain evidence="2">DSM 7057</strain>
    </source>
</reference>
<name>A0AA94HTZ9_DESDE</name>
<dbReference type="Proteomes" id="UP000182680">
    <property type="component" value="Unassembled WGS sequence"/>
</dbReference>
<evidence type="ECO:0000313" key="1">
    <source>
        <dbReference type="EMBL" id="SFW62066.1"/>
    </source>
</evidence>
<accession>A0AA94HTZ9</accession>
<comment type="caution">
    <text evidence="1">The sequence shown here is derived from an EMBL/GenBank/DDBJ whole genome shotgun (WGS) entry which is preliminary data.</text>
</comment>
<organism evidence="1 2">
    <name type="scientific">Desulfovibrio desulfuricans</name>
    <dbReference type="NCBI Taxonomy" id="876"/>
    <lineage>
        <taxon>Bacteria</taxon>
        <taxon>Pseudomonadati</taxon>
        <taxon>Thermodesulfobacteriota</taxon>
        <taxon>Desulfovibrionia</taxon>
        <taxon>Desulfovibrionales</taxon>
        <taxon>Desulfovibrionaceae</taxon>
        <taxon>Desulfovibrio</taxon>
    </lineage>
</organism>
<gene>
    <name evidence="1" type="ORF">SAMN02910291_02131</name>
</gene>
<dbReference type="SUPFAM" id="SSF53756">
    <property type="entry name" value="UDP-Glycosyltransferase/glycogen phosphorylase"/>
    <property type="match status" value="1"/>
</dbReference>
<evidence type="ECO:0000313" key="2">
    <source>
        <dbReference type="Proteomes" id="UP000182680"/>
    </source>
</evidence>
<proteinExistence type="predicted"/>
<dbReference type="RefSeq" id="WP_143142642.1">
    <property type="nucleotide sequence ID" value="NZ_FPIW01000045.1"/>
</dbReference>
<dbReference type="Gene3D" id="3.40.50.2000">
    <property type="entry name" value="Glycogen Phosphorylase B"/>
    <property type="match status" value="1"/>
</dbReference>
<dbReference type="AlphaFoldDB" id="A0AA94HTZ9"/>
<dbReference type="EMBL" id="FPIW01000045">
    <property type="protein sequence ID" value="SFW62066.1"/>
    <property type="molecule type" value="Genomic_DNA"/>
</dbReference>